<evidence type="ECO:0000313" key="3">
    <source>
        <dbReference type="Proteomes" id="UP001501758"/>
    </source>
</evidence>
<sequence>MKRIKIIVLTILTACLSSCLTDDDLGINFSYELIPIEQVDIPDEFTRGETYEITVSYFRPSDCHSFSGFDYDRLSNERTVSVVNVVVNDRECEDLLQSDLIDASIDFIVGFEDSYVFRFWQGRDAQGENQFLVREIPVVD</sequence>
<protein>
    <recommendedName>
        <fullName evidence="4">Lipoprotein</fullName>
    </recommendedName>
</protein>
<evidence type="ECO:0008006" key="4">
    <source>
        <dbReference type="Google" id="ProtNLM"/>
    </source>
</evidence>
<accession>A0ABN1IJ24</accession>
<dbReference type="RefSeq" id="WP_343910906.1">
    <property type="nucleotide sequence ID" value="NZ_BAAAGE010000001.1"/>
</dbReference>
<feature type="chain" id="PRO_5046215889" description="Lipoprotein" evidence="1">
    <location>
        <begin position="21"/>
        <end position="140"/>
    </location>
</feature>
<dbReference type="EMBL" id="BAAAGE010000001">
    <property type="protein sequence ID" value="GAA0715080.1"/>
    <property type="molecule type" value="Genomic_DNA"/>
</dbReference>
<evidence type="ECO:0000256" key="1">
    <source>
        <dbReference type="SAM" id="SignalP"/>
    </source>
</evidence>
<keyword evidence="1" id="KW-0732">Signal</keyword>
<name>A0ABN1IJ24_9FLAO</name>
<dbReference type="Proteomes" id="UP001501758">
    <property type="component" value="Unassembled WGS sequence"/>
</dbReference>
<evidence type="ECO:0000313" key="2">
    <source>
        <dbReference type="EMBL" id="GAA0715080.1"/>
    </source>
</evidence>
<feature type="signal peptide" evidence="1">
    <location>
        <begin position="1"/>
        <end position="20"/>
    </location>
</feature>
<keyword evidence="3" id="KW-1185">Reference proteome</keyword>
<gene>
    <name evidence="2" type="ORF">GCM10009430_09040</name>
</gene>
<organism evidence="2 3">
    <name type="scientific">Aquimarina litoralis</name>
    <dbReference type="NCBI Taxonomy" id="584605"/>
    <lineage>
        <taxon>Bacteria</taxon>
        <taxon>Pseudomonadati</taxon>
        <taxon>Bacteroidota</taxon>
        <taxon>Flavobacteriia</taxon>
        <taxon>Flavobacteriales</taxon>
        <taxon>Flavobacteriaceae</taxon>
        <taxon>Aquimarina</taxon>
    </lineage>
</organism>
<comment type="caution">
    <text evidence="2">The sequence shown here is derived from an EMBL/GenBank/DDBJ whole genome shotgun (WGS) entry which is preliminary data.</text>
</comment>
<reference evidence="2 3" key="1">
    <citation type="journal article" date="2019" name="Int. J. Syst. Evol. Microbiol.">
        <title>The Global Catalogue of Microorganisms (GCM) 10K type strain sequencing project: providing services to taxonomists for standard genome sequencing and annotation.</title>
        <authorList>
            <consortium name="The Broad Institute Genomics Platform"/>
            <consortium name="The Broad Institute Genome Sequencing Center for Infectious Disease"/>
            <person name="Wu L."/>
            <person name="Ma J."/>
        </authorList>
    </citation>
    <scope>NUCLEOTIDE SEQUENCE [LARGE SCALE GENOMIC DNA]</scope>
    <source>
        <strain evidence="2 3">JCM 15974</strain>
    </source>
</reference>
<proteinExistence type="predicted"/>